<dbReference type="Gene3D" id="1.10.150.240">
    <property type="entry name" value="Putative phosphatase, domain 2"/>
    <property type="match status" value="1"/>
</dbReference>
<accession>A0A9D1HCE9</accession>
<evidence type="ECO:0000256" key="1">
    <source>
        <dbReference type="ARBA" id="ARBA00000830"/>
    </source>
</evidence>
<dbReference type="GO" id="GO:0008967">
    <property type="term" value="F:phosphoglycolate phosphatase activity"/>
    <property type="evidence" value="ECO:0007669"/>
    <property type="project" value="UniProtKB-EC"/>
</dbReference>
<dbReference type="GO" id="GO:0005829">
    <property type="term" value="C:cytosol"/>
    <property type="evidence" value="ECO:0007669"/>
    <property type="project" value="TreeGrafter"/>
</dbReference>
<reference evidence="5" key="2">
    <citation type="journal article" date="2021" name="PeerJ">
        <title>Extensive microbial diversity within the chicken gut microbiome revealed by metagenomics and culture.</title>
        <authorList>
            <person name="Gilroy R."/>
            <person name="Ravi A."/>
            <person name="Getino M."/>
            <person name="Pursley I."/>
            <person name="Horton D.L."/>
            <person name="Alikhan N.F."/>
            <person name="Baker D."/>
            <person name="Gharbi K."/>
            <person name="Hall N."/>
            <person name="Watson M."/>
            <person name="Adriaenssens E.M."/>
            <person name="Foster-Nyarko E."/>
            <person name="Jarju S."/>
            <person name="Secka A."/>
            <person name="Antonio M."/>
            <person name="Oren A."/>
            <person name="Chaudhuri R.R."/>
            <person name="La Ragione R."/>
            <person name="Hildebrand F."/>
            <person name="Pallen M.J."/>
        </authorList>
    </citation>
    <scope>NUCLEOTIDE SEQUENCE</scope>
    <source>
        <strain evidence="5">1383</strain>
    </source>
</reference>
<dbReference type="InterPro" id="IPR023214">
    <property type="entry name" value="HAD_sf"/>
</dbReference>
<evidence type="ECO:0000256" key="4">
    <source>
        <dbReference type="ARBA" id="ARBA00013078"/>
    </source>
</evidence>
<reference evidence="5" key="1">
    <citation type="submission" date="2020-10" db="EMBL/GenBank/DDBJ databases">
        <authorList>
            <person name="Gilroy R."/>
        </authorList>
    </citation>
    <scope>NUCLEOTIDE SEQUENCE</scope>
    <source>
        <strain evidence="5">1383</strain>
    </source>
</reference>
<dbReference type="PANTHER" id="PTHR43434:SF1">
    <property type="entry name" value="PHOSPHOGLYCOLATE PHOSPHATASE"/>
    <property type="match status" value="1"/>
</dbReference>
<evidence type="ECO:0000256" key="3">
    <source>
        <dbReference type="ARBA" id="ARBA00006171"/>
    </source>
</evidence>
<dbReference type="Pfam" id="PF13419">
    <property type="entry name" value="HAD_2"/>
    <property type="match status" value="1"/>
</dbReference>
<comment type="caution">
    <text evidence="5">The sequence shown here is derived from an EMBL/GenBank/DDBJ whole genome shotgun (WGS) entry which is preliminary data.</text>
</comment>
<comment type="pathway">
    <text evidence="2">Organic acid metabolism; glycolate biosynthesis; glycolate from 2-phosphoglycolate: step 1/1.</text>
</comment>
<dbReference type="SUPFAM" id="SSF56784">
    <property type="entry name" value="HAD-like"/>
    <property type="match status" value="1"/>
</dbReference>
<dbReference type="PANTHER" id="PTHR43434">
    <property type="entry name" value="PHOSPHOGLYCOLATE PHOSPHATASE"/>
    <property type="match status" value="1"/>
</dbReference>
<keyword evidence="5" id="KW-0378">Hydrolase</keyword>
<evidence type="ECO:0000313" key="6">
    <source>
        <dbReference type="Proteomes" id="UP000824161"/>
    </source>
</evidence>
<organism evidence="5 6">
    <name type="scientific">Candidatus Merdimorpha stercoravium</name>
    <dbReference type="NCBI Taxonomy" id="2840863"/>
    <lineage>
        <taxon>Bacteria</taxon>
        <taxon>Pseudomonadati</taxon>
        <taxon>Bacteroidota</taxon>
        <taxon>Flavobacteriia</taxon>
        <taxon>Flavobacteriales</taxon>
        <taxon>Candidatus Merdimorpha</taxon>
    </lineage>
</organism>
<sequence>MKKLVIFDLDGTLLNTLGDLAAACNYLMERHGYPTHPLDRYRYLVGNGINKLIERALPAGEDSPERAAALRPEFIARYREHLWEHSRPYPGIETLLKTLCRQGILLAVASNKYHEGTVALVQHFFPRVPFAAVFGQREGIPVKPDPAVVHQILSATKVPAGQALYAGDSDVDMRTAAHAGVESVGVCWGFRPRAELEASGADHLAETPQDILPIALS</sequence>
<evidence type="ECO:0000256" key="2">
    <source>
        <dbReference type="ARBA" id="ARBA00004818"/>
    </source>
</evidence>
<dbReference type="AlphaFoldDB" id="A0A9D1HCE9"/>
<name>A0A9D1HCE9_9FLAO</name>
<dbReference type="PROSITE" id="PS01228">
    <property type="entry name" value="COF_1"/>
    <property type="match status" value="1"/>
</dbReference>
<dbReference type="InterPro" id="IPR041492">
    <property type="entry name" value="HAD_2"/>
</dbReference>
<dbReference type="InterPro" id="IPR023198">
    <property type="entry name" value="PGP-like_dom2"/>
</dbReference>
<dbReference type="SFLD" id="SFLDG01129">
    <property type="entry name" value="C1.5:_HAD__Beta-PGM__Phosphata"/>
    <property type="match status" value="1"/>
</dbReference>
<dbReference type="NCBIfam" id="TIGR01509">
    <property type="entry name" value="HAD-SF-IA-v3"/>
    <property type="match status" value="1"/>
</dbReference>
<dbReference type="EC" id="3.1.3.18" evidence="4"/>
<dbReference type="SFLD" id="SFLDS00003">
    <property type="entry name" value="Haloacid_Dehalogenase"/>
    <property type="match status" value="1"/>
</dbReference>
<dbReference type="GO" id="GO:0006281">
    <property type="term" value="P:DNA repair"/>
    <property type="evidence" value="ECO:0007669"/>
    <property type="project" value="TreeGrafter"/>
</dbReference>
<gene>
    <name evidence="5" type="ORF">IAC44_06250</name>
</gene>
<dbReference type="EMBL" id="DVLY01000151">
    <property type="protein sequence ID" value="HIT98422.1"/>
    <property type="molecule type" value="Genomic_DNA"/>
</dbReference>
<dbReference type="Gene3D" id="3.40.50.1000">
    <property type="entry name" value="HAD superfamily/HAD-like"/>
    <property type="match status" value="1"/>
</dbReference>
<dbReference type="InterPro" id="IPR050155">
    <property type="entry name" value="HAD-like_hydrolase_sf"/>
</dbReference>
<proteinExistence type="inferred from homology"/>
<dbReference type="InterPro" id="IPR036412">
    <property type="entry name" value="HAD-like_sf"/>
</dbReference>
<comment type="similarity">
    <text evidence="3">Belongs to the HAD-like hydrolase superfamily. CbbY/CbbZ/Gph/YieH family.</text>
</comment>
<dbReference type="InterPro" id="IPR006439">
    <property type="entry name" value="HAD-SF_hydro_IA"/>
</dbReference>
<protein>
    <recommendedName>
        <fullName evidence="4">phosphoglycolate phosphatase</fullName>
        <ecNumber evidence="4">3.1.3.18</ecNumber>
    </recommendedName>
</protein>
<comment type="catalytic activity">
    <reaction evidence="1">
        <text>2-phosphoglycolate + H2O = glycolate + phosphate</text>
        <dbReference type="Rhea" id="RHEA:14369"/>
        <dbReference type="ChEBI" id="CHEBI:15377"/>
        <dbReference type="ChEBI" id="CHEBI:29805"/>
        <dbReference type="ChEBI" id="CHEBI:43474"/>
        <dbReference type="ChEBI" id="CHEBI:58033"/>
        <dbReference type="EC" id="3.1.3.18"/>
    </reaction>
</comment>
<dbReference type="Proteomes" id="UP000824161">
    <property type="component" value="Unassembled WGS sequence"/>
</dbReference>
<evidence type="ECO:0000313" key="5">
    <source>
        <dbReference type="EMBL" id="HIT98422.1"/>
    </source>
</evidence>